<dbReference type="AlphaFoldDB" id="D7G397"/>
<dbReference type="EMBL" id="FN648708">
    <property type="protein sequence ID" value="CBJ26944.1"/>
    <property type="molecule type" value="Genomic_DNA"/>
</dbReference>
<accession>D7G397</accession>
<evidence type="ECO:0000313" key="1">
    <source>
        <dbReference type="EMBL" id="CBJ26944.1"/>
    </source>
</evidence>
<dbReference type="InParanoid" id="D7G397"/>
<protein>
    <submittedName>
        <fullName evidence="1">Uncharacterized protein</fullName>
    </submittedName>
</protein>
<dbReference type="Proteomes" id="UP000002630">
    <property type="component" value="Linkage Group LG09"/>
</dbReference>
<keyword evidence="2" id="KW-1185">Reference proteome</keyword>
<reference evidence="1 2" key="1">
    <citation type="journal article" date="2010" name="Nature">
        <title>The Ectocarpus genome and the independent evolution of multicellularity in brown algae.</title>
        <authorList>
            <person name="Cock J.M."/>
            <person name="Sterck L."/>
            <person name="Rouze P."/>
            <person name="Scornet D."/>
            <person name="Allen A.E."/>
            <person name="Amoutzias G."/>
            <person name="Anthouard V."/>
            <person name="Artiguenave F."/>
            <person name="Aury J.M."/>
            <person name="Badger J.H."/>
            <person name="Beszteri B."/>
            <person name="Billiau K."/>
            <person name="Bonnet E."/>
            <person name="Bothwell J.H."/>
            <person name="Bowler C."/>
            <person name="Boyen C."/>
            <person name="Brownlee C."/>
            <person name="Carrano C.J."/>
            <person name="Charrier B."/>
            <person name="Cho G.Y."/>
            <person name="Coelho S.M."/>
            <person name="Collen J."/>
            <person name="Corre E."/>
            <person name="Da Silva C."/>
            <person name="Delage L."/>
            <person name="Delaroque N."/>
            <person name="Dittami S.M."/>
            <person name="Doulbeau S."/>
            <person name="Elias M."/>
            <person name="Farnham G."/>
            <person name="Gachon C.M."/>
            <person name="Gschloessl B."/>
            <person name="Heesch S."/>
            <person name="Jabbari K."/>
            <person name="Jubin C."/>
            <person name="Kawai H."/>
            <person name="Kimura K."/>
            <person name="Kloareg B."/>
            <person name="Kupper F.C."/>
            <person name="Lang D."/>
            <person name="Le Bail A."/>
            <person name="Leblanc C."/>
            <person name="Lerouge P."/>
            <person name="Lohr M."/>
            <person name="Lopez P.J."/>
            <person name="Martens C."/>
            <person name="Maumus F."/>
            <person name="Michel G."/>
            <person name="Miranda-Saavedra D."/>
            <person name="Morales J."/>
            <person name="Moreau H."/>
            <person name="Motomura T."/>
            <person name="Nagasato C."/>
            <person name="Napoli C.A."/>
            <person name="Nelson D.R."/>
            <person name="Nyvall-Collen P."/>
            <person name="Peters A.F."/>
            <person name="Pommier C."/>
            <person name="Potin P."/>
            <person name="Poulain J."/>
            <person name="Quesneville H."/>
            <person name="Read B."/>
            <person name="Rensing S.A."/>
            <person name="Ritter A."/>
            <person name="Rousvoal S."/>
            <person name="Samanta M."/>
            <person name="Samson G."/>
            <person name="Schroeder D.C."/>
            <person name="Segurens B."/>
            <person name="Strittmatter M."/>
            <person name="Tonon T."/>
            <person name="Tregear J.W."/>
            <person name="Valentin K."/>
            <person name="von Dassow P."/>
            <person name="Yamagishi T."/>
            <person name="Van de Peer Y."/>
            <person name="Wincker P."/>
        </authorList>
    </citation>
    <scope>NUCLEOTIDE SEQUENCE [LARGE SCALE GENOMIC DNA]</scope>
    <source>
        <strain evidence="2">Ec32 / CCAP1310/4</strain>
    </source>
</reference>
<sequence>MANRVRGTVRVERVRFAAGLWDSTFRIFTSEGVAATNCQRLLFSRGPFFALLFLTSSFHAHTSSTSLLLLLGGEDKNSANHPAASQLVPTPFFLCRRGERLPDSRISVPQITTASCSSLDEQRCWSWWQQPHFSHPTTLA</sequence>
<dbReference type="EMBL" id="FN649734">
    <property type="protein sequence ID" value="CBJ26944.1"/>
    <property type="molecule type" value="Genomic_DNA"/>
</dbReference>
<evidence type="ECO:0000313" key="2">
    <source>
        <dbReference type="Proteomes" id="UP000002630"/>
    </source>
</evidence>
<name>D7G397_ECTSI</name>
<organism evidence="1 2">
    <name type="scientific">Ectocarpus siliculosus</name>
    <name type="common">Brown alga</name>
    <name type="synonym">Conferva siliculosa</name>
    <dbReference type="NCBI Taxonomy" id="2880"/>
    <lineage>
        <taxon>Eukaryota</taxon>
        <taxon>Sar</taxon>
        <taxon>Stramenopiles</taxon>
        <taxon>Ochrophyta</taxon>
        <taxon>PX clade</taxon>
        <taxon>Phaeophyceae</taxon>
        <taxon>Ectocarpales</taxon>
        <taxon>Ectocarpaceae</taxon>
        <taxon>Ectocarpus</taxon>
    </lineage>
</organism>
<gene>
    <name evidence="1" type="ORF">Esi_0050_0100</name>
</gene>
<proteinExistence type="predicted"/>